<sequence length="119" mass="12329">MSTSTYGPGVTVTPAPAVSVIPVRDGEREVGAWIVGPEAASFRPVVDVTRLAGAVLATAGAVLVATAVTAAATRHRPAIGAVTMGPGGWVSVKRAGCPPLRTRAHRPWWARVLRAERID</sequence>
<evidence type="ECO:0000313" key="2">
    <source>
        <dbReference type="EMBL" id="MFF5289456.1"/>
    </source>
</evidence>
<keyword evidence="1" id="KW-1133">Transmembrane helix</keyword>
<protein>
    <submittedName>
        <fullName evidence="2">Uncharacterized protein</fullName>
    </submittedName>
</protein>
<dbReference type="RefSeq" id="WP_157295298.1">
    <property type="nucleotide sequence ID" value="NZ_JBIAZU010000001.1"/>
</dbReference>
<proteinExistence type="predicted"/>
<accession>A0ABW6WBA6</accession>
<organism evidence="2 3">
    <name type="scientific">Paractinoplanes globisporus</name>
    <dbReference type="NCBI Taxonomy" id="113565"/>
    <lineage>
        <taxon>Bacteria</taxon>
        <taxon>Bacillati</taxon>
        <taxon>Actinomycetota</taxon>
        <taxon>Actinomycetes</taxon>
        <taxon>Micromonosporales</taxon>
        <taxon>Micromonosporaceae</taxon>
        <taxon>Paractinoplanes</taxon>
    </lineage>
</organism>
<evidence type="ECO:0000256" key="1">
    <source>
        <dbReference type="SAM" id="Phobius"/>
    </source>
</evidence>
<dbReference type="Proteomes" id="UP001602245">
    <property type="component" value="Unassembled WGS sequence"/>
</dbReference>
<feature type="transmembrane region" description="Helical" evidence="1">
    <location>
        <begin position="51"/>
        <end position="72"/>
    </location>
</feature>
<dbReference type="EMBL" id="JBIAZU010000001">
    <property type="protein sequence ID" value="MFF5289456.1"/>
    <property type="molecule type" value="Genomic_DNA"/>
</dbReference>
<evidence type="ECO:0000313" key="3">
    <source>
        <dbReference type="Proteomes" id="UP001602245"/>
    </source>
</evidence>
<keyword evidence="1" id="KW-0472">Membrane</keyword>
<gene>
    <name evidence="2" type="ORF">ACFY35_08465</name>
</gene>
<name>A0ABW6WBA6_9ACTN</name>
<keyword evidence="1" id="KW-0812">Transmembrane</keyword>
<comment type="caution">
    <text evidence="2">The sequence shown here is derived from an EMBL/GenBank/DDBJ whole genome shotgun (WGS) entry which is preliminary data.</text>
</comment>
<keyword evidence="3" id="KW-1185">Reference proteome</keyword>
<reference evidence="2 3" key="1">
    <citation type="submission" date="2024-10" db="EMBL/GenBank/DDBJ databases">
        <title>The Natural Products Discovery Center: Release of the First 8490 Sequenced Strains for Exploring Actinobacteria Biosynthetic Diversity.</title>
        <authorList>
            <person name="Kalkreuter E."/>
            <person name="Kautsar S.A."/>
            <person name="Yang D."/>
            <person name="Bader C.D."/>
            <person name="Teijaro C.N."/>
            <person name="Fluegel L."/>
            <person name="Davis C.M."/>
            <person name="Simpson J.R."/>
            <person name="Lauterbach L."/>
            <person name="Steele A.D."/>
            <person name="Gui C."/>
            <person name="Meng S."/>
            <person name="Li G."/>
            <person name="Viehrig K."/>
            <person name="Ye F."/>
            <person name="Su P."/>
            <person name="Kiefer A.F."/>
            <person name="Nichols A."/>
            <person name="Cepeda A.J."/>
            <person name="Yan W."/>
            <person name="Fan B."/>
            <person name="Jiang Y."/>
            <person name="Adhikari A."/>
            <person name="Zheng C.-J."/>
            <person name="Schuster L."/>
            <person name="Cowan T.M."/>
            <person name="Smanski M.J."/>
            <person name="Chevrette M.G."/>
            <person name="De Carvalho L.P.S."/>
            <person name="Shen B."/>
        </authorList>
    </citation>
    <scope>NUCLEOTIDE SEQUENCE [LARGE SCALE GENOMIC DNA]</scope>
    <source>
        <strain evidence="2 3">NPDC000087</strain>
    </source>
</reference>